<accession>A0A923RM38</accession>
<dbReference type="RefSeq" id="WP_186871402.1">
    <property type="nucleotide sequence ID" value="NZ_JACOOL010000019.1"/>
</dbReference>
<name>A0A923RM38_9BACI</name>
<gene>
    <name evidence="1" type="ORF">H8S33_18195</name>
</gene>
<evidence type="ECO:0000313" key="1">
    <source>
        <dbReference type="EMBL" id="MBC5638707.1"/>
    </source>
</evidence>
<evidence type="ECO:0000313" key="2">
    <source>
        <dbReference type="Proteomes" id="UP000637359"/>
    </source>
</evidence>
<dbReference type="AlphaFoldDB" id="A0A923RM38"/>
<keyword evidence="2" id="KW-1185">Reference proteome</keyword>
<proteinExistence type="predicted"/>
<reference evidence="1" key="1">
    <citation type="submission" date="2020-08" db="EMBL/GenBank/DDBJ databases">
        <title>Genome public.</title>
        <authorList>
            <person name="Liu C."/>
            <person name="Sun Q."/>
        </authorList>
    </citation>
    <scope>NUCLEOTIDE SEQUENCE</scope>
    <source>
        <strain evidence="1">BX22</strain>
    </source>
</reference>
<dbReference type="Proteomes" id="UP000637359">
    <property type="component" value="Unassembled WGS sequence"/>
</dbReference>
<protein>
    <submittedName>
        <fullName evidence="1">Uncharacterized protein</fullName>
    </submittedName>
</protein>
<sequence length="127" mass="14878">MDSWDYDFLEEFLQFSAKKIIEHFEDRQNIKLPDGDNLDAVLFGLLTYTTLIRSGRTFEDLDEEEINKKKESFAEIISIFNSCITMSNQDCFNIKELRALNNNIVVYLFGDFSFVNERILNGLEDNL</sequence>
<organism evidence="1 2">
    <name type="scientific">Ornithinibacillus hominis</name>
    <dbReference type="NCBI Taxonomy" id="2763055"/>
    <lineage>
        <taxon>Bacteria</taxon>
        <taxon>Bacillati</taxon>
        <taxon>Bacillota</taxon>
        <taxon>Bacilli</taxon>
        <taxon>Bacillales</taxon>
        <taxon>Bacillaceae</taxon>
        <taxon>Ornithinibacillus</taxon>
    </lineage>
</organism>
<dbReference type="EMBL" id="JACOOL010000019">
    <property type="protein sequence ID" value="MBC5638707.1"/>
    <property type="molecule type" value="Genomic_DNA"/>
</dbReference>
<comment type="caution">
    <text evidence="1">The sequence shown here is derived from an EMBL/GenBank/DDBJ whole genome shotgun (WGS) entry which is preliminary data.</text>
</comment>